<organism evidence="1 2">
    <name type="scientific">Nephila pilipes</name>
    <name type="common">Giant wood spider</name>
    <name type="synonym">Nephila maculata</name>
    <dbReference type="NCBI Taxonomy" id="299642"/>
    <lineage>
        <taxon>Eukaryota</taxon>
        <taxon>Metazoa</taxon>
        <taxon>Ecdysozoa</taxon>
        <taxon>Arthropoda</taxon>
        <taxon>Chelicerata</taxon>
        <taxon>Arachnida</taxon>
        <taxon>Araneae</taxon>
        <taxon>Araneomorphae</taxon>
        <taxon>Entelegynae</taxon>
        <taxon>Araneoidea</taxon>
        <taxon>Nephilidae</taxon>
        <taxon>Nephila</taxon>
    </lineage>
</organism>
<dbReference type="EMBL" id="BMAW01061523">
    <property type="protein sequence ID" value="GFT31568.1"/>
    <property type="molecule type" value="Genomic_DNA"/>
</dbReference>
<keyword evidence="2" id="KW-1185">Reference proteome</keyword>
<protein>
    <submittedName>
        <fullName evidence="1">Uncharacterized protein</fullName>
    </submittedName>
</protein>
<reference evidence="1" key="1">
    <citation type="submission" date="2020-08" db="EMBL/GenBank/DDBJ databases">
        <title>Multicomponent nature underlies the extraordinary mechanical properties of spider dragline silk.</title>
        <authorList>
            <person name="Kono N."/>
            <person name="Nakamura H."/>
            <person name="Mori M."/>
            <person name="Yoshida Y."/>
            <person name="Ohtoshi R."/>
            <person name="Malay A.D."/>
            <person name="Moran D.A.P."/>
            <person name="Tomita M."/>
            <person name="Numata K."/>
            <person name="Arakawa K."/>
        </authorList>
    </citation>
    <scope>NUCLEOTIDE SEQUENCE</scope>
</reference>
<proteinExistence type="predicted"/>
<sequence>MRKTKPGALFWSNVSDIKGRDLRCIVQFLRTSSSLNLPSNLWFCHQNYESLLMRHIGTVCRFPDSAVGGNESIF</sequence>
<accession>A0A8X6TLF6</accession>
<evidence type="ECO:0000313" key="2">
    <source>
        <dbReference type="Proteomes" id="UP000887013"/>
    </source>
</evidence>
<comment type="caution">
    <text evidence="1">The sequence shown here is derived from an EMBL/GenBank/DDBJ whole genome shotgun (WGS) entry which is preliminary data.</text>
</comment>
<dbReference type="AlphaFoldDB" id="A0A8X6TLF6"/>
<dbReference type="Proteomes" id="UP000887013">
    <property type="component" value="Unassembled WGS sequence"/>
</dbReference>
<gene>
    <name evidence="1" type="ORF">NPIL_304091</name>
</gene>
<name>A0A8X6TLF6_NEPPI</name>
<evidence type="ECO:0000313" key="1">
    <source>
        <dbReference type="EMBL" id="GFT31568.1"/>
    </source>
</evidence>